<dbReference type="CDD" id="cd00093">
    <property type="entry name" value="HTH_XRE"/>
    <property type="match status" value="1"/>
</dbReference>
<dbReference type="PANTHER" id="PTHR35010:SF2">
    <property type="entry name" value="BLL4672 PROTEIN"/>
    <property type="match status" value="1"/>
</dbReference>
<name>A0A286DUA1_9ACTN</name>
<feature type="domain" description="HTH cro/C1-type" evidence="2">
    <location>
        <begin position="50"/>
        <end position="97"/>
    </location>
</feature>
<dbReference type="Gene3D" id="1.10.260.40">
    <property type="entry name" value="lambda repressor-like DNA-binding domains"/>
    <property type="match status" value="1"/>
</dbReference>
<feature type="region of interest" description="Disordered" evidence="1">
    <location>
        <begin position="1"/>
        <end position="48"/>
    </location>
</feature>
<reference evidence="3 4" key="1">
    <citation type="submission" date="2017-09" db="EMBL/GenBank/DDBJ databases">
        <authorList>
            <person name="Ehlers B."/>
            <person name="Leendertz F.H."/>
        </authorList>
    </citation>
    <scope>NUCLEOTIDE SEQUENCE [LARGE SCALE GENOMIC DNA]</scope>
    <source>
        <strain evidence="3 4">CGMCC 4.7095</strain>
    </source>
</reference>
<dbReference type="EMBL" id="OCNE01000005">
    <property type="protein sequence ID" value="SOD62247.1"/>
    <property type="molecule type" value="Genomic_DNA"/>
</dbReference>
<dbReference type="InterPro" id="IPR041413">
    <property type="entry name" value="MLTR_LBD"/>
</dbReference>
<dbReference type="Gene3D" id="3.30.450.180">
    <property type="match status" value="1"/>
</dbReference>
<dbReference type="Proteomes" id="UP000219072">
    <property type="component" value="Unassembled WGS sequence"/>
</dbReference>
<protein>
    <submittedName>
        <fullName evidence="3">Helix-turn-helix domain-containing protein</fullName>
    </submittedName>
</protein>
<dbReference type="InterPro" id="IPR001387">
    <property type="entry name" value="Cro/C1-type_HTH"/>
</dbReference>
<evidence type="ECO:0000313" key="4">
    <source>
        <dbReference type="Proteomes" id="UP000219072"/>
    </source>
</evidence>
<proteinExistence type="predicted"/>
<sequence length="293" mass="32229">MRHTQAARDGAPYPRRMSENRLGPFLRARRSRLRPEESGIPSHGPRRVPGLRREEVAVLAGVNVDYYARLEQGRERHPSARVVDALGRALRLDADARDHLHRLAGTAPGPRSTPPADSVPPALRRLLHGFAGAPAFVIDRTLEILAANPLAEALHAPFRRPDNLARMVFLDPVARHFHVRWSLTARVVVGHLRQAEGIDPDCPRLRALVATLAGRSAEFAALWGAHIVRDKSRTDKELHHPEVGRLSFTSLTFDVRDAPGRQLVVYQAEPDGPTARALALLGSSHATPHHAGA</sequence>
<dbReference type="Pfam" id="PF17765">
    <property type="entry name" value="MLTR_LBD"/>
    <property type="match status" value="1"/>
</dbReference>
<dbReference type="AlphaFoldDB" id="A0A286DUA1"/>
<accession>A0A286DUA1</accession>
<keyword evidence="4" id="KW-1185">Reference proteome</keyword>
<dbReference type="PROSITE" id="PS50943">
    <property type="entry name" value="HTH_CROC1"/>
    <property type="match status" value="1"/>
</dbReference>
<gene>
    <name evidence="3" type="ORF">SAMN06297387_10562</name>
</gene>
<dbReference type="SUPFAM" id="SSF47413">
    <property type="entry name" value="lambda repressor-like DNA-binding domains"/>
    <property type="match status" value="1"/>
</dbReference>
<evidence type="ECO:0000259" key="2">
    <source>
        <dbReference type="PROSITE" id="PS50943"/>
    </source>
</evidence>
<dbReference type="GO" id="GO:0003677">
    <property type="term" value="F:DNA binding"/>
    <property type="evidence" value="ECO:0007669"/>
    <property type="project" value="InterPro"/>
</dbReference>
<dbReference type="SMART" id="SM00530">
    <property type="entry name" value="HTH_XRE"/>
    <property type="match status" value="1"/>
</dbReference>
<dbReference type="InterPro" id="IPR010982">
    <property type="entry name" value="Lambda_DNA-bd_dom_sf"/>
</dbReference>
<evidence type="ECO:0000313" key="3">
    <source>
        <dbReference type="EMBL" id="SOD62247.1"/>
    </source>
</evidence>
<dbReference type="PANTHER" id="PTHR35010">
    <property type="entry name" value="BLL4672 PROTEIN-RELATED"/>
    <property type="match status" value="1"/>
</dbReference>
<organism evidence="3 4">
    <name type="scientific">Streptomyces zhaozhouensis</name>
    <dbReference type="NCBI Taxonomy" id="1300267"/>
    <lineage>
        <taxon>Bacteria</taxon>
        <taxon>Bacillati</taxon>
        <taxon>Actinomycetota</taxon>
        <taxon>Actinomycetes</taxon>
        <taxon>Kitasatosporales</taxon>
        <taxon>Streptomycetaceae</taxon>
        <taxon>Streptomyces</taxon>
    </lineage>
</organism>
<dbReference type="Pfam" id="PF13560">
    <property type="entry name" value="HTH_31"/>
    <property type="match status" value="1"/>
</dbReference>
<evidence type="ECO:0000256" key="1">
    <source>
        <dbReference type="SAM" id="MobiDB-lite"/>
    </source>
</evidence>